<feature type="region of interest" description="Disordered" evidence="1">
    <location>
        <begin position="1"/>
        <end position="69"/>
    </location>
</feature>
<gene>
    <name evidence="2" type="ORF">CHC_T00005370001</name>
</gene>
<dbReference type="EMBL" id="HG001822">
    <property type="protein sequence ID" value="CDF37248.1"/>
    <property type="molecule type" value="Genomic_DNA"/>
</dbReference>
<dbReference type="GeneID" id="17324784"/>
<organism evidence="2 3">
    <name type="scientific">Chondrus crispus</name>
    <name type="common">Carrageen Irish moss</name>
    <name type="synonym">Polymorpha crispa</name>
    <dbReference type="NCBI Taxonomy" id="2769"/>
    <lineage>
        <taxon>Eukaryota</taxon>
        <taxon>Rhodophyta</taxon>
        <taxon>Florideophyceae</taxon>
        <taxon>Rhodymeniophycidae</taxon>
        <taxon>Gigartinales</taxon>
        <taxon>Gigartinaceae</taxon>
        <taxon>Chondrus</taxon>
    </lineage>
</organism>
<evidence type="ECO:0000313" key="3">
    <source>
        <dbReference type="Proteomes" id="UP000012073"/>
    </source>
</evidence>
<dbReference type="RefSeq" id="XP_005717067.1">
    <property type="nucleotide sequence ID" value="XM_005717010.1"/>
</dbReference>
<feature type="region of interest" description="Disordered" evidence="1">
    <location>
        <begin position="88"/>
        <end position="129"/>
    </location>
</feature>
<accession>R7QHJ6</accession>
<sequence length="339" mass="37677">MSSPSASPRGSDISFSSVHSTLSNSSPSKHPPVSLTADSPPCVSTSTISRSSASASSTSSTCPTSPVSPVATFAHSISSHLLEPISSSGLPKARVFVERRPQTAADSSADRPRANSAHPRRLPGSYRPQLAINTVQSTHARRDPRCVSDLHEAFRARRGAAWEPVTSSLQSDEPPVLRDAETLSEEARGYLSEDDASVPSWLPEDERRDWTSSETIEPEVDFEDEEETPSRHDPCEEEAVAAKKWIGSLRNLSHLGRRGSKKENLPMRGSILDIRPPTVRERFGVRSKRRKGRDFWGERECNKEDRADEYVGFLLKADVRQEKKVKKVHSWLRVFRRSQ</sequence>
<proteinExistence type="predicted"/>
<dbReference type="AlphaFoldDB" id="R7QHJ6"/>
<dbReference type="KEGG" id="ccp:CHC_T00005370001"/>
<feature type="compositionally biased region" description="Low complexity" evidence="1">
    <location>
        <begin position="43"/>
        <end position="69"/>
    </location>
</feature>
<reference evidence="3" key="1">
    <citation type="journal article" date="2013" name="Proc. Natl. Acad. Sci. U.S.A.">
        <title>Genome structure and metabolic features in the red seaweed Chondrus crispus shed light on evolution of the Archaeplastida.</title>
        <authorList>
            <person name="Collen J."/>
            <person name="Porcel B."/>
            <person name="Carre W."/>
            <person name="Ball S.G."/>
            <person name="Chaparro C."/>
            <person name="Tonon T."/>
            <person name="Barbeyron T."/>
            <person name="Michel G."/>
            <person name="Noel B."/>
            <person name="Valentin K."/>
            <person name="Elias M."/>
            <person name="Artiguenave F."/>
            <person name="Arun A."/>
            <person name="Aury J.M."/>
            <person name="Barbosa-Neto J.F."/>
            <person name="Bothwell J.H."/>
            <person name="Bouget F.Y."/>
            <person name="Brillet L."/>
            <person name="Cabello-Hurtado F."/>
            <person name="Capella-Gutierrez S."/>
            <person name="Charrier B."/>
            <person name="Cladiere L."/>
            <person name="Cock J.M."/>
            <person name="Coelho S.M."/>
            <person name="Colleoni C."/>
            <person name="Czjzek M."/>
            <person name="Da Silva C."/>
            <person name="Delage L."/>
            <person name="Denoeud F."/>
            <person name="Deschamps P."/>
            <person name="Dittami S.M."/>
            <person name="Gabaldon T."/>
            <person name="Gachon C.M."/>
            <person name="Groisillier A."/>
            <person name="Herve C."/>
            <person name="Jabbari K."/>
            <person name="Katinka M."/>
            <person name="Kloareg B."/>
            <person name="Kowalczyk N."/>
            <person name="Labadie K."/>
            <person name="Leblanc C."/>
            <person name="Lopez P.J."/>
            <person name="McLachlan D.H."/>
            <person name="Meslet-Cladiere L."/>
            <person name="Moustafa A."/>
            <person name="Nehr Z."/>
            <person name="Nyvall Collen P."/>
            <person name="Panaud O."/>
            <person name="Partensky F."/>
            <person name="Poulain J."/>
            <person name="Rensing S.A."/>
            <person name="Rousvoal S."/>
            <person name="Samson G."/>
            <person name="Symeonidi A."/>
            <person name="Weissenbach J."/>
            <person name="Zambounis A."/>
            <person name="Wincker P."/>
            <person name="Boyen C."/>
        </authorList>
    </citation>
    <scope>NUCLEOTIDE SEQUENCE [LARGE SCALE GENOMIC DNA]</scope>
    <source>
        <strain evidence="3">cv. Stackhouse</strain>
    </source>
</reference>
<dbReference type="OrthoDB" id="10661662at2759"/>
<evidence type="ECO:0000313" key="2">
    <source>
        <dbReference type="EMBL" id="CDF37248.1"/>
    </source>
</evidence>
<keyword evidence="3" id="KW-1185">Reference proteome</keyword>
<dbReference type="Proteomes" id="UP000012073">
    <property type="component" value="Unassembled WGS sequence"/>
</dbReference>
<feature type="compositionally biased region" description="Acidic residues" evidence="1">
    <location>
        <begin position="216"/>
        <end position="227"/>
    </location>
</feature>
<protein>
    <submittedName>
        <fullName evidence="2">Uncharacterized protein</fullName>
    </submittedName>
</protein>
<evidence type="ECO:0000256" key="1">
    <source>
        <dbReference type="SAM" id="MobiDB-lite"/>
    </source>
</evidence>
<name>R7QHJ6_CHOCR</name>
<feature type="compositionally biased region" description="Polar residues" evidence="1">
    <location>
        <begin position="1"/>
        <end position="28"/>
    </location>
</feature>
<feature type="region of interest" description="Disordered" evidence="1">
    <location>
        <begin position="188"/>
        <end position="233"/>
    </location>
</feature>
<dbReference type="Gramene" id="CDF37248">
    <property type="protein sequence ID" value="CDF37248"/>
    <property type="gene ID" value="CHC_T00005370001"/>
</dbReference>